<evidence type="ECO:0000313" key="3">
    <source>
        <dbReference type="Proteomes" id="UP000287651"/>
    </source>
</evidence>
<name>A0A427B7R1_ENSVE</name>
<sequence>MPKPGDQVHKEGSATPEVGTSSTNSREEDNPVQVKSLNLIYTEKTGDAYKSTSAFLGEKAVLRPPLDGGPSVPISSLVHLNEQDINKAINEQAPALSSSVLRPPLTSNISSSCDIGISGCTSQSSDVQQNYSLLYQVQSMKAADSDLSKMTGKVSKAVGSNASQMKLDADKGFDLWQSTVSRTPTDGKAGATSQISIPPDPKMLSFASNDSEERNPSPSTTGWHDVKTHTRPVGASSTMNIMGVSERSQISPQMAPSWFDHSETCQKGWMMAVHDAQRSDKASIQQHFFQKIPARMDNSHVMEKRFDSNQFDSYGQGTLATKMALGESSSSMLPPDVIMDHDINIRSKKRKITADLSWHKTVTEPQRVSGELKTSKKVEDDTFSKLMEDFVGRSKKFESEFSRLEKRASILDVRLECQELENFSIVNQLGKFHGRTRADGIEVSSTSQTAHRKLFPQRYITALPATGNFPEGVLCFSL</sequence>
<dbReference type="EMBL" id="AMZH03000283">
    <property type="protein sequence ID" value="RRT84540.1"/>
    <property type="molecule type" value="Genomic_DNA"/>
</dbReference>
<evidence type="ECO:0000256" key="1">
    <source>
        <dbReference type="SAM" id="MobiDB-lite"/>
    </source>
</evidence>
<protein>
    <submittedName>
        <fullName evidence="2">Uncharacterized protein</fullName>
    </submittedName>
</protein>
<dbReference type="Proteomes" id="UP000287651">
    <property type="component" value="Unassembled WGS sequence"/>
</dbReference>
<proteinExistence type="predicted"/>
<dbReference type="AlphaFoldDB" id="A0A427B7R1"/>
<organism evidence="2 3">
    <name type="scientific">Ensete ventricosum</name>
    <name type="common">Abyssinian banana</name>
    <name type="synonym">Musa ensete</name>
    <dbReference type="NCBI Taxonomy" id="4639"/>
    <lineage>
        <taxon>Eukaryota</taxon>
        <taxon>Viridiplantae</taxon>
        <taxon>Streptophyta</taxon>
        <taxon>Embryophyta</taxon>
        <taxon>Tracheophyta</taxon>
        <taxon>Spermatophyta</taxon>
        <taxon>Magnoliopsida</taxon>
        <taxon>Liliopsida</taxon>
        <taxon>Zingiberales</taxon>
        <taxon>Musaceae</taxon>
        <taxon>Ensete</taxon>
    </lineage>
</organism>
<accession>A0A427B7R1</accession>
<gene>
    <name evidence="2" type="ORF">B296_00007183</name>
</gene>
<feature type="region of interest" description="Disordered" evidence="1">
    <location>
        <begin position="1"/>
        <end position="34"/>
    </location>
</feature>
<dbReference type="PANTHER" id="PTHR31267:SF2">
    <property type="entry name" value="EXPRESSED PROTEIN"/>
    <property type="match status" value="1"/>
</dbReference>
<reference evidence="2 3" key="1">
    <citation type="journal article" date="2014" name="Agronomy (Basel)">
        <title>A Draft Genome Sequence for Ensete ventricosum, the Drought-Tolerant Tree Against Hunger.</title>
        <authorList>
            <person name="Harrison J."/>
            <person name="Moore K.A."/>
            <person name="Paszkiewicz K."/>
            <person name="Jones T."/>
            <person name="Grant M."/>
            <person name="Ambacheew D."/>
            <person name="Muzemil S."/>
            <person name="Studholme D.J."/>
        </authorList>
    </citation>
    <scope>NUCLEOTIDE SEQUENCE [LARGE SCALE GENOMIC DNA]</scope>
</reference>
<dbReference type="PANTHER" id="PTHR31267">
    <property type="entry name" value="DENTIN SIALOPHOSPHOPROTEIN-LIKE PROTEIN"/>
    <property type="match status" value="1"/>
</dbReference>
<feature type="compositionally biased region" description="Basic and acidic residues" evidence="1">
    <location>
        <begin position="1"/>
        <end position="12"/>
    </location>
</feature>
<comment type="caution">
    <text evidence="2">The sequence shown here is derived from an EMBL/GenBank/DDBJ whole genome shotgun (WGS) entry which is preliminary data.</text>
</comment>
<feature type="region of interest" description="Disordered" evidence="1">
    <location>
        <begin position="179"/>
        <end position="237"/>
    </location>
</feature>
<evidence type="ECO:0000313" key="2">
    <source>
        <dbReference type="EMBL" id="RRT84540.1"/>
    </source>
</evidence>